<proteinExistence type="predicted"/>
<name>A0A182KIB7_9DIPT</name>
<keyword evidence="1" id="KW-0472">Membrane</keyword>
<dbReference type="EnsemblMetazoa" id="ACHR014207-RA">
    <property type="protein sequence ID" value="ACHR014207-PA"/>
    <property type="gene ID" value="ACHR014207"/>
</dbReference>
<organism evidence="2 3">
    <name type="scientific">Anopheles christyi</name>
    <dbReference type="NCBI Taxonomy" id="43041"/>
    <lineage>
        <taxon>Eukaryota</taxon>
        <taxon>Metazoa</taxon>
        <taxon>Ecdysozoa</taxon>
        <taxon>Arthropoda</taxon>
        <taxon>Hexapoda</taxon>
        <taxon>Insecta</taxon>
        <taxon>Pterygota</taxon>
        <taxon>Neoptera</taxon>
        <taxon>Endopterygota</taxon>
        <taxon>Diptera</taxon>
        <taxon>Nematocera</taxon>
        <taxon>Culicoidea</taxon>
        <taxon>Culicidae</taxon>
        <taxon>Anophelinae</taxon>
        <taxon>Anopheles</taxon>
    </lineage>
</organism>
<dbReference type="VEuPathDB" id="VectorBase:ACHR014207"/>
<reference evidence="3" key="1">
    <citation type="submission" date="2013-03" db="EMBL/GenBank/DDBJ databases">
        <title>The Genome Sequence of Anopheles christyi ACHKN1017.</title>
        <authorList>
            <consortium name="The Broad Institute Genomics Platform"/>
            <person name="Neafsey D.E."/>
            <person name="Besansky N."/>
            <person name="Walker B."/>
            <person name="Young S.K."/>
            <person name="Zeng Q."/>
            <person name="Gargeya S."/>
            <person name="Fitzgerald M."/>
            <person name="Haas B."/>
            <person name="Abouelleil A."/>
            <person name="Allen A.W."/>
            <person name="Alvarado L."/>
            <person name="Arachchi H.M."/>
            <person name="Berlin A.M."/>
            <person name="Chapman S.B."/>
            <person name="Gainer-Dewar J."/>
            <person name="Goldberg J."/>
            <person name="Griggs A."/>
            <person name="Gujja S."/>
            <person name="Hansen M."/>
            <person name="Howarth C."/>
            <person name="Imamovic A."/>
            <person name="Ireland A."/>
            <person name="Larimer J."/>
            <person name="McCowan C."/>
            <person name="Murphy C."/>
            <person name="Pearson M."/>
            <person name="Poon T.W."/>
            <person name="Priest M."/>
            <person name="Roberts A."/>
            <person name="Saif S."/>
            <person name="Shea T."/>
            <person name="Sisk P."/>
            <person name="Sykes S."/>
            <person name="Wortman J."/>
            <person name="Nusbaum C."/>
            <person name="Birren B."/>
        </authorList>
    </citation>
    <scope>NUCLEOTIDE SEQUENCE [LARGE SCALE GENOMIC DNA]</scope>
    <source>
        <strain evidence="3">ACHKN1017</strain>
    </source>
</reference>
<keyword evidence="1" id="KW-1133">Transmembrane helix</keyword>
<keyword evidence="1" id="KW-0812">Transmembrane</keyword>
<evidence type="ECO:0000313" key="3">
    <source>
        <dbReference type="Proteomes" id="UP000075881"/>
    </source>
</evidence>
<keyword evidence="3" id="KW-1185">Reference proteome</keyword>
<accession>A0A182KIB7</accession>
<reference evidence="2" key="2">
    <citation type="submission" date="2020-05" db="UniProtKB">
        <authorList>
            <consortium name="EnsemblMetazoa"/>
        </authorList>
    </citation>
    <scope>IDENTIFICATION</scope>
    <source>
        <strain evidence="2">ACHKN1017</strain>
    </source>
</reference>
<feature type="transmembrane region" description="Helical" evidence="1">
    <location>
        <begin position="159"/>
        <end position="180"/>
    </location>
</feature>
<sequence length="182" mass="21829">MLEVTLRHFRRRLTELTLEPAATVKELHRRADVRFAADAPDRTHLSKVHYRYRKLTLDRASKRRNDERKRNGTLLHNVSRLRNVVHRRAYEARTRIALILRHELGRHERRQLTRLIGAKYTATVLLILSHHLDGIGHAFRIETLLLRHWWRCWIVTAHHAWSSLMILWLLLLIKLLLLLLRL</sequence>
<evidence type="ECO:0000256" key="1">
    <source>
        <dbReference type="SAM" id="Phobius"/>
    </source>
</evidence>
<dbReference type="AlphaFoldDB" id="A0A182KIB7"/>
<protein>
    <submittedName>
        <fullName evidence="2">Uncharacterized protein</fullName>
    </submittedName>
</protein>
<evidence type="ECO:0000313" key="2">
    <source>
        <dbReference type="EnsemblMetazoa" id="ACHR014207-PA"/>
    </source>
</evidence>
<dbReference type="Proteomes" id="UP000075881">
    <property type="component" value="Unassembled WGS sequence"/>
</dbReference>